<dbReference type="Proteomes" id="UP000324678">
    <property type="component" value="Chromosome"/>
</dbReference>
<dbReference type="RefSeq" id="WP_149160701.1">
    <property type="nucleotide sequence ID" value="NZ_CP043505.1"/>
</dbReference>
<evidence type="ECO:0000313" key="1">
    <source>
        <dbReference type="EMBL" id="QEO14682.1"/>
    </source>
</evidence>
<sequence>MPATASDVCSALAEVASAERAEAYAWFFKTGPGGYGEGDEFVGVTMPQVRAVAKRFADLPQAEIDELVASPFHEHRVCGLVVMVDRFRAASKPRTRDDAQRQALHAAYLEHLDAGHVDNWDLVDVTAEYLVGDILFLPAPAADPFPPLSARLAASDSVWSRRVAVVATFAAIKAGDARPTIEVATRLVEDPHDLIRKAVGWMLREVGKRVSRDELLAFLDEHAARMPRVMLSYATEHLDPGHRAAYRAMR</sequence>
<dbReference type="PANTHER" id="PTHR34070:SF1">
    <property type="entry name" value="DNA ALKYLATION REPAIR PROTEIN"/>
    <property type="match status" value="1"/>
</dbReference>
<dbReference type="SUPFAM" id="SSF48371">
    <property type="entry name" value="ARM repeat"/>
    <property type="match status" value="1"/>
</dbReference>
<dbReference type="Gene3D" id="1.25.10.90">
    <property type="match status" value="1"/>
</dbReference>
<evidence type="ECO:0000313" key="2">
    <source>
        <dbReference type="Proteomes" id="UP000324678"/>
    </source>
</evidence>
<dbReference type="KEGG" id="ail:FLP10_09870"/>
<dbReference type="EMBL" id="CP043505">
    <property type="protein sequence ID" value="QEO14682.1"/>
    <property type="molecule type" value="Genomic_DNA"/>
</dbReference>
<dbReference type="Pfam" id="PF08713">
    <property type="entry name" value="DNA_alkylation"/>
    <property type="match status" value="1"/>
</dbReference>
<accession>A0A5C1YIT0</accession>
<keyword evidence="2" id="KW-1185">Reference proteome</keyword>
<gene>
    <name evidence="1" type="ORF">FLP10_09870</name>
</gene>
<name>A0A5C1YIT0_9MICO</name>
<dbReference type="CDD" id="cd06561">
    <property type="entry name" value="AlkD_like"/>
    <property type="match status" value="1"/>
</dbReference>
<dbReference type="PANTHER" id="PTHR34070">
    <property type="entry name" value="ARMADILLO-TYPE FOLD"/>
    <property type="match status" value="1"/>
</dbReference>
<dbReference type="AlphaFoldDB" id="A0A5C1YIT0"/>
<dbReference type="InterPro" id="IPR016024">
    <property type="entry name" value="ARM-type_fold"/>
</dbReference>
<organism evidence="1 2">
    <name type="scientific">Agromyces intestinalis</name>
    <dbReference type="NCBI Taxonomy" id="2592652"/>
    <lineage>
        <taxon>Bacteria</taxon>
        <taxon>Bacillati</taxon>
        <taxon>Actinomycetota</taxon>
        <taxon>Actinomycetes</taxon>
        <taxon>Micrococcales</taxon>
        <taxon>Microbacteriaceae</taxon>
        <taxon>Agromyces</taxon>
    </lineage>
</organism>
<dbReference type="OrthoDB" id="9775346at2"/>
<reference evidence="1 2" key="1">
    <citation type="submission" date="2019-09" db="EMBL/GenBank/DDBJ databases">
        <title>Genome sequencing of strain KACC 19306.</title>
        <authorList>
            <person name="Heo J."/>
            <person name="Kim S.-J."/>
            <person name="Kim J.-S."/>
            <person name="Hong S.-B."/>
            <person name="Kwon S.-W."/>
        </authorList>
    </citation>
    <scope>NUCLEOTIDE SEQUENCE [LARGE SCALE GENOMIC DNA]</scope>
    <source>
        <strain evidence="1 2">KACC 19306</strain>
    </source>
</reference>
<protein>
    <submittedName>
        <fullName evidence="1">DNA alkylation repair protein</fullName>
    </submittedName>
</protein>
<proteinExistence type="predicted"/>
<dbReference type="InterPro" id="IPR014825">
    <property type="entry name" value="DNA_alkylation"/>
</dbReference>